<dbReference type="EC" id="2.7.7.6" evidence="1"/>
<keyword evidence="1" id="KW-0240">DNA-directed RNA polymerase</keyword>
<reference evidence="1" key="1">
    <citation type="journal article" date="2013" name="J. Plant Res.">
        <title>Effect of fungi and light on seed germination of three Opuntia species from semiarid lands of central Mexico.</title>
        <authorList>
            <person name="Delgado-Sanchez P."/>
            <person name="Jimenez-Bremont J.F."/>
            <person name="Guerrero-Gonzalez Mde L."/>
            <person name="Flores J."/>
        </authorList>
    </citation>
    <scope>NUCLEOTIDE SEQUENCE</scope>
    <source>
        <tissue evidence="1">Cladode</tissue>
    </source>
</reference>
<keyword evidence="1" id="KW-0804">Transcription</keyword>
<dbReference type="GO" id="GO:0003899">
    <property type="term" value="F:DNA-directed RNA polymerase activity"/>
    <property type="evidence" value="ECO:0007669"/>
    <property type="project" value="UniProtKB-EC"/>
</dbReference>
<sequence length="311" mass="34678">MGVNLRRVTDPFNEKIRARIFATSMASYISSSGSEHDAEADVVSPSSTSSSSSSSSSLCLSHLVQNFLEHDSATDDSTAAREFDSDSDDVVRYDLTPLNVAVINPVVRNNADSFRNELLAQVTRAVEMFSVFRKNKSIFNRNLMSYLREIGYNAGVCKTRWESSGRLTAGNYEFIDVLRPDSSGPVRYVIDTDFAGQFEIARETEGYSMLRSSLPRVFVGKPDDLKRMVRPMCDEAKRSMKINGLTLPPWRKNRYMQAKWLGPYRRTTSYSPATVISSPAVSNFSVKCRYVGFDSAGDGGRLFAPPAAKMR</sequence>
<dbReference type="NCBIfam" id="TIGR01615">
    <property type="entry name" value="A_thal_3542"/>
    <property type="match status" value="1"/>
</dbReference>
<dbReference type="PANTHER" id="PTHR31579">
    <property type="entry name" value="OS03G0796600 PROTEIN"/>
    <property type="match status" value="1"/>
</dbReference>
<proteinExistence type="predicted"/>
<dbReference type="GO" id="GO:0000428">
    <property type="term" value="C:DNA-directed RNA polymerase complex"/>
    <property type="evidence" value="ECO:0007669"/>
    <property type="project" value="UniProtKB-KW"/>
</dbReference>
<dbReference type="Pfam" id="PF04720">
    <property type="entry name" value="PDDEXK_6"/>
    <property type="match status" value="1"/>
</dbReference>
<evidence type="ECO:0000313" key="1">
    <source>
        <dbReference type="EMBL" id="MBA4653131.1"/>
    </source>
</evidence>
<accession>A0A7C8ZXV1</accession>
<organism evidence="1">
    <name type="scientific">Opuntia streptacantha</name>
    <name type="common">Prickly pear cactus</name>
    <name type="synonym">Opuntia cardona</name>
    <dbReference type="NCBI Taxonomy" id="393608"/>
    <lineage>
        <taxon>Eukaryota</taxon>
        <taxon>Viridiplantae</taxon>
        <taxon>Streptophyta</taxon>
        <taxon>Embryophyta</taxon>
        <taxon>Tracheophyta</taxon>
        <taxon>Spermatophyta</taxon>
        <taxon>Magnoliopsida</taxon>
        <taxon>eudicotyledons</taxon>
        <taxon>Gunneridae</taxon>
        <taxon>Pentapetalae</taxon>
        <taxon>Caryophyllales</taxon>
        <taxon>Cactineae</taxon>
        <taxon>Cactaceae</taxon>
        <taxon>Opuntioideae</taxon>
        <taxon>Opuntia</taxon>
    </lineage>
</organism>
<dbReference type="EMBL" id="GISG01177619">
    <property type="protein sequence ID" value="MBA4653131.1"/>
    <property type="molecule type" value="Transcribed_RNA"/>
</dbReference>
<name>A0A7C8ZXV1_OPUST</name>
<keyword evidence="1" id="KW-0548">Nucleotidyltransferase</keyword>
<dbReference type="PANTHER" id="PTHR31579:SF84">
    <property type="entry name" value="F21O3.6 PROTEIN"/>
    <property type="match status" value="1"/>
</dbReference>
<reference evidence="1" key="2">
    <citation type="submission" date="2020-07" db="EMBL/GenBank/DDBJ databases">
        <authorList>
            <person name="Vera ALvarez R."/>
            <person name="Arias-Moreno D.M."/>
            <person name="Jimenez-Jacinto V."/>
            <person name="Jimenez-Bremont J.F."/>
            <person name="Swaminathan K."/>
            <person name="Moose S.P."/>
            <person name="Guerrero-Gonzalez M.L."/>
            <person name="Marino-Ramirez L."/>
            <person name="Landsman D."/>
            <person name="Rodriguez-Kessler M."/>
            <person name="Delgado-Sanchez P."/>
        </authorList>
    </citation>
    <scope>NUCLEOTIDE SEQUENCE</scope>
    <source>
        <tissue evidence="1">Cladode</tissue>
    </source>
</reference>
<dbReference type="InterPro" id="IPR006502">
    <property type="entry name" value="PDDEXK-like"/>
</dbReference>
<keyword evidence="1" id="KW-0808">Transferase</keyword>
<protein>
    <submittedName>
        <fullName evidence="1">DNA-directed RNA polymerase</fullName>
        <ecNumber evidence="1">2.7.7.6</ecNumber>
    </submittedName>
</protein>
<dbReference type="AlphaFoldDB" id="A0A7C8ZXV1"/>